<keyword evidence="2" id="KW-0732">Signal</keyword>
<keyword evidence="4" id="KW-1185">Reference proteome</keyword>
<reference evidence="3" key="2">
    <citation type="submission" date="2023-01" db="EMBL/GenBank/DDBJ databases">
        <authorList>
            <person name="Sun Q."/>
            <person name="Evtushenko L."/>
        </authorList>
    </citation>
    <scope>NUCLEOTIDE SEQUENCE</scope>
    <source>
        <strain evidence="3">VKM Ac-1321</strain>
    </source>
</reference>
<feature type="signal peptide" evidence="2">
    <location>
        <begin position="1"/>
        <end position="20"/>
    </location>
</feature>
<dbReference type="PANTHER" id="PTHR42941">
    <property type="entry name" value="SLL1037 PROTEIN"/>
    <property type="match status" value="1"/>
</dbReference>
<dbReference type="PROSITE" id="PS51257">
    <property type="entry name" value="PROKAR_LIPOPROTEIN"/>
    <property type="match status" value="1"/>
</dbReference>
<dbReference type="PANTHER" id="PTHR42941:SF1">
    <property type="entry name" value="SLL1037 PROTEIN"/>
    <property type="match status" value="1"/>
</dbReference>
<feature type="region of interest" description="Disordered" evidence="1">
    <location>
        <begin position="293"/>
        <end position="313"/>
    </location>
</feature>
<evidence type="ECO:0000256" key="1">
    <source>
        <dbReference type="SAM" id="MobiDB-lite"/>
    </source>
</evidence>
<dbReference type="AlphaFoldDB" id="A0A9W6NR44"/>
<name>A0A9W6NR44_9ACTN</name>
<proteinExistence type="predicted"/>
<dbReference type="RefSeq" id="WP_261961939.1">
    <property type="nucleotide sequence ID" value="NZ_BAAAXA010000001.1"/>
</dbReference>
<accession>A0A9W6NR44</accession>
<dbReference type="NCBIfam" id="TIGR02122">
    <property type="entry name" value="TRAP_TAXI"/>
    <property type="match status" value="1"/>
</dbReference>
<evidence type="ECO:0000313" key="3">
    <source>
        <dbReference type="EMBL" id="GLL06013.1"/>
    </source>
</evidence>
<sequence>MKIRKLALALVAVLAVTGCAGSIQRPGADLWHGGRLFIATGNTTGVYYSIGGGLADLITKHVKGYEARAEATGASGENIQRVATGDMDVAFTIADTAADAYAGKGAFDGKPQKVVALARIYQSYVQLVVRKSAGITKFSDLRGKRVSTGSLGSGADTAAGRVLAAGGLNPDTDVIRQRLSLPETTKGMQAGTTDALFFVGGVPTPGISDLLNSAPNAYAVLPLNFLVQPLQAKYGPVYGSGKIAKDRYNTPGDVDTITIGNFIVVSPDMPEQLAHDLTKVLFDYQAELSRVHPEGGNFDRSAAPQTDPIPLHPGAARYYTGG</sequence>
<feature type="chain" id="PRO_5040847008" evidence="2">
    <location>
        <begin position="21"/>
        <end position="322"/>
    </location>
</feature>
<organism evidence="3 4">
    <name type="scientific">Dactylosporangium matsuzakiense</name>
    <dbReference type="NCBI Taxonomy" id="53360"/>
    <lineage>
        <taxon>Bacteria</taxon>
        <taxon>Bacillati</taxon>
        <taxon>Actinomycetota</taxon>
        <taxon>Actinomycetes</taxon>
        <taxon>Micromonosporales</taxon>
        <taxon>Micromonosporaceae</taxon>
        <taxon>Dactylosporangium</taxon>
    </lineage>
</organism>
<dbReference type="EMBL" id="BSFP01000066">
    <property type="protein sequence ID" value="GLL06013.1"/>
    <property type="molecule type" value="Genomic_DNA"/>
</dbReference>
<evidence type="ECO:0000256" key="2">
    <source>
        <dbReference type="SAM" id="SignalP"/>
    </source>
</evidence>
<gene>
    <name evidence="3" type="ORF">GCM10017581_077610</name>
</gene>
<dbReference type="Proteomes" id="UP001143480">
    <property type="component" value="Unassembled WGS sequence"/>
</dbReference>
<evidence type="ECO:0000313" key="4">
    <source>
        <dbReference type="Proteomes" id="UP001143480"/>
    </source>
</evidence>
<dbReference type="Gene3D" id="3.40.190.10">
    <property type="entry name" value="Periplasmic binding protein-like II"/>
    <property type="match status" value="2"/>
</dbReference>
<dbReference type="Pfam" id="PF16868">
    <property type="entry name" value="NMT1_3"/>
    <property type="match status" value="1"/>
</dbReference>
<reference evidence="3" key="1">
    <citation type="journal article" date="2014" name="Int. J. Syst. Evol. Microbiol.">
        <title>Complete genome sequence of Corynebacterium casei LMG S-19264T (=DSM 44701T), isolated from a smear-ripened cheese.</title>
        <authorList>
            <consortium name="US DOE Joint Genome Institute (JGI-PGF)"/>
            <person name="Walter F."/>
            <person name="Albersmeier A."/>
            <person name="Kalinowski J."/>
            <person name="Ruckert C."/>
        </authorList>
    </citation>
    <scope>NUCLEOTIDE SEQUENCE</scope>
    <source>
        <strain evidence="3">VKM Ac-1321</strain>
    </source>
</reference>
<comment type="caution">
    <text evidence="3">The sequence shown here is derived from an EMBL/GenBank/DDBJ whole genome shotgun (WGS) entry which is preliminary data.</text>
</comment>
<dbReference type="CDD" id="cd13569">
    <property type="entry name" value="PBP2_TAXI_TRAP_like_1"/>
    <property type="match status" value="1"/>
</dbReference>
<dbReference type="SUPFAM" id="SSF53850">
    <property type="entry name" value="Periplasmic binding protein-like II"/>
    <property type="match status" value="1"/>
</dbReference>
<dbReference type="InterPro" id="IPR011852">
    <property type="entry name" value="TRAP_TAXI"/>
</dbReference>
<protein>
    <submittedName>
        <fullName evidence="3">C4-dicarboxylate ABC transporter substrate-binding protein</fullName>
    </submittedName>
</protein>